<dbReference type="Gene3D" id="3.40.50.1820">
    <property type="entry name" value="alpha/beta hydrolase"/>
    <property type="match status" value="1"/>
</dbReference>
<dbReference type="EMBL" id="SADE01000002">
    <property type="protein sequence ID" value="RVU36190.1"/>
    <property type="molecule type" value="Genomic_DNA"/>
</dbReference>
<comment type="caution">
    <text evidence="10">The sequence shown here is derived from an EMBL/GenBank/DDBJ whole genome shotgun (WGS) entry which is preliminary data.</text>
</comment>
<sequence>MDFPSRGPIKGAFAARLTALSLLCLLAVLGWNARDAMACATPCTVANGTYQVLEPDGWDGKTPLPVVVWFHGYGRTGKYVVNSPRIGGETRKNGVLLVALDGANKSWSVRNAPEQDRDEIAFVKDVLADVRAHWPVDETRVWAGGFSLGSSMVWDIACTHGELFSAYFAVSGGFWRPHPEHCDTGPDRMRYVHGTTDTVMPLNGRQIGEHWHQGRTFEGFTVLRQANRCGAEPTRMVTEADRRCWLWTECAAATEMEFCLHDGGHKIPPDWVDTSIAWANRLPKN</sequence>
<dbReference type="PANTHER" id="PTHR38050:SF1">
    <property type="entry name" value="FERULOYL ESTERASE C"/>
    <property type="match status" value="1"/>
</dbReference>
<dbReference type="GO" id="GO:0005576">
    <property type="term" value="C:extracellular region"/>
    <property type="evidence" value="ECO:0007669"/>
    <property type="project" value="UniProtKB-SubCell"/>
</dbReference>
<evidence type="ECO:0000256" key="3">
    <source>
        <dbReference type="ARBA" id="ARBA00022525"/>
    </source>
</evidence>
<reference evidence="11" key="1">
    <citation type="submission" date="2019-01" db="EMBL/GenBank/DDBJ databases">
        <title>Gri0909 isolated from a small marine red alga.</title>
        <authorList>
            <person name="Kim J."/>
            <person name="Jeong S.E."/>
            <person name="Jeon C.O."/>
        </authorList>
    </citation>
    <scope>NUCLEOTIDE SEQUENCE [LARGE SCALE GENOMIC DNA]</scope>
    <source>
        <strain evidence="11">Gri0909</strain>
    </source>
</reference>
<keyword evidence="11" id="KW-1185">Reference proteome</keyword>
<evidence type="ECO:0008006" key="12">
    <source>
        <dbReference type="Google" id="ProtNLM"/>
    </source>
</evidence>
<evidence type="ECO:0000256" key="4">
    <source>
        <dbReference type="ARBA" id="ARBA00022651"/>
    </source>
</evidence>
<keyword evidence="5" id="KW-0732">Signal</keyword>
<dbReference type="Proteomes" id="UP000287447">
    <property type="component" value="Unassembled WGS sequence"/>
</dbReference>
<dbReference type="InterPro" id="IPR029058">
    <property type="entry name" value="AB_hydrolase_fold"/>
</dbReference>
<dbReference type="RefSeq" id="WP_127765666.1">
    <property type="nucleotide sequence ID" value="NZ_SADE01000002.1"/>
</dbReference>
<dbReference type="AlphaFoldDB" id="A0A437QNZ1"/>
<dbReference type="PANTHER" id="PTHR38050">
    <property type="match status" value="1"/>
</dbReference>
<comment type="subcellular location">
    <subcellularLocation>
        <location evidence="1">Secreted</location>
    </subcellularLocation>
</comment>
<keyword evidence="7" id="KW-0119">Carbohydrate metabolism</keyword>
<protein>
    <recommendedName>
        <fullName evidence="12">Polyhydroxybutyrate depolymerase</fullName>
    </recommendedName>
</protein>
<keyword evidence="6" id="KW-0378">Hydrolase</keyword>
<comment type="function">
    <text evidence="9">Involved in degradation of plant cell walls. Hydrolyzes the feruloyl-arabinose ester bond in arabinoxylans, and the feruloyl-galactose ester bond in pectin. Active against paranitrophenyl-acetate, methyl ferulate and wheat arabinoxylan.</text>
</comment>
<keyword evidence="8" id="KW-0624">Polysaccharide degradation</keyword>
<proteinExistence type="inferred from homology"/>
<evidence type="ECO:0000256" key="6">
    <source>
        <dbReference type="ARBA" id="ARBA00022801"/>
    </source>
</evidence>
<evidence type="ECO:0000313" key="10">
    <source>
        <dbReference type="EMBL" id="RVU36190.1"/>
    </source>
</evidence>
<evidence type="ECO:0000256" key="7">
    <source>
        <dbReference type="ARBA" id="ARBA00023277"/>
    </source>
</evidence>
<keyword evidence="3" id="KW-0964">Secreted</keyword>
<organism evidence="10 11">
    <name type="scientific">Hwanghaeella grinnelliae</name>
    <dbReference type="NCBI Taxonomy" id="2500179"/>
    <lineage>
        <taxon>Bacteria</taxon>
        <taxon>Pseudomonadati</taxon>
        <taxon>Pseudomonadota</taxon>
        <taxon>Alphaproteobacteria</taxon>
        <taxon>Rhodospirillales</taxon>
        <taxon>Rhodospirillaceae</taxon>
        <taxon>Hwanghaeella</taxon>
    </lineage>
</organism>
<dbReference type="GO" id="GO:0030600">
    <property type="term" value="F:feruloyl esterase activity"/>
    <property type="evidence" value="ECO:0007669"/>
    <property type="project" value="InterPro"/>
</dbReference>
<evidence type="ECO:0000256" key="1">
    <source>
        <dbReference type="ARBA" id="ARBA00004613"/>
    </source>
</evidence>
<name>A0A437QNZ1_9PROT</name>
<evidence type="ECO:0000256" key="8">
    <source>
        <dbReference type="ARBA" id="ARBA00023326"/>
    </source>
</evidence>
<evidence type="ECO:0000256" key="5">
    <source>
        <dbReference type="ARBA" id="ARBA00022729"/>
    </source>
</evidence>
<keyword evidence="4" id="KW-0858">Xylan degradation</keyword>
<dbReference type="GO" id="GO:0045493">
    <property type="term" value="P:xylan catabolic process"/>
    <property type="evidence" value="ECO:0007669"/>
    <property type="project" value="UniProtKB-KW"/>
</dbReference>
<evidence type="ECO:0000256" key="2">
    <source>
        <dbReference type="ARBA" id="ARBA00010278"/>
    </source>
</evidence>
<dbReference type="InterPro" id="IPR043595">
    <property type="entry name" value="FaeB/C/D"/>
</dbReference>
<gene>
    <name evidence="10" type="ORF">EOI86_13275</name>
</gene>
<comment type="similarity">
    <text evidence="2">Belongs to the faeC family.</text>
</comment>
<dbReference type="OrthoDB" id="9767239at2"/>
<accession>A0A437QNZ1</accession>
<evidence type="ECO:0000256" key="9">
    <source>
        <dbReference type="ARBA" id="ARBA00025250"/>
    </source>
</evidence>
<dbReference type="SUPFAM" id="SSF53474">
    <property type="entry name" value="alpha/beta-Hydrolases"/>
    <property type="match status" value="1"/>
</dbReference>
<evidence type="ECO:0000313" key="11">
    <source>
        <dbReference type="Proteomes" id="UP000287447"/>
    </source>
</evidence>